<evidence type="ECO:0000313" key="1">
    <source>
        <dbReference type="EMBL" id="CCJ71705.1"/>
    </source>
</evidence>
<sequence>MSFPPRFLFLMPGTALRCHKNNHAMNGKRLLLPNSPIKSPLFHQGNAVDVR</sequence>
<dbReference type="Proteomes" id="UP000009340">
    <property type="component" value="Unassembled WGS sequence"/>
</dbReference>
<accession>K7ZZI8</accession>
<protein>
    <submittedName>
        <fullName evidence="1">Uncharacterized protein</fullName>
    </submittedName>
</protein>
<evidence type="ECO:0000313" key="2">
    <source>
        <dbReference type="Proteomes" id="UP000009340"/>
    </source>
</evidence>
<dbReference type="EMBL" id="CAKW01000044">
    <property type="protein sequence ID" value="CCJ71705.1"/>
    <property type="molecule type" value="Genomic_DNA"/>
</dbReference>
<reference evidence="1" key="1">
    <citation type="submission" date="2012-07" db="EMBL/GenBank/DDBJ databases">
        <authorList>
            <person name="Cummings C."/>
        </authorList>
    </citation>
    <scope>NUCLEOTIDE SEQUENCE</scope>
    <source>
        <strain evidence="1">1330</strain>
    </source>
</reference>
<comment type="caution">
    <text evidence="1">The sequence shown here is derived from an EMBL/GenBank/DDBJ whole genome shotgun (WGS) entry which is preliminary data.</text>
</comment>
<proteinExistence type="predicted"/>
<dbReference type="AlphaFoldDB" id="K7ZZI8"/>
<organism evidence="1 2">
    <name type="scientific">Cronobacter condimenti 1330</name>
    <dbReference type="NCBI Taxonomy" id="1073999"/>
    <lineage>
        <taxon>Bacteria</taxon>
        <taxon>Pseudomonadati</taxon>
        <taxon>Pseudomonadota</taxon>
        <taxon>Gammaproteobacteria</taxon>
        <taxon>Enterobacterales</taxon>
        <taxon>Enterobacteriaceae</taxon>
        <taxon>Cronobacter</taxon>
    </lineage>
</organism>
<gene>
    <name evidence="1" type="ORF">BN137_1050</name>
</gene>
<name>K7ZZI8_9ENTR</name>